<evidence type="ECO:0000313" key="2">
    <source>
        <dbReference type="Proteomes" id="UP001247754"/>
    </source>
</evidence>
<dbReference type="Proteomes" id="UP001247754">
    <property type="component" value="Unassembled WGS sequence"/>
</dbReference>
<sequence>MTIPFWTAQGTIDLADIRPADLTAEILGDTLAKLNRFGGRTREPWSVAAHSVLVERLCLPDLGPWGLLHDAHEAFLGDFTAPAVELICRAGTRSAVEHAIRNAKGQLDRIIASAWGTSPRGLNIHLRRADLFALQAEAVVFMGVRPELAHPSDADEVDRAVGLLIEMEAARDWRAARDLWLSRVEHYAGLGRLIPPKTNPRRGIARTSN</sequence>
<dbReference type="RefSeq" id="WP_310459332.1">
    <property type="nucleotide sequence ID" value="NZ_JAVKPH010000054.1"/>
</dbReference>
<protein>
    <recommendedName>
        <fullName evidence="3">HD domain-containing protein</fullName>
    </recommendedName>
</protein>
<gene>
    <name evidence="1" type="ORF">RGD00_21690</name>
</gene>
<keyword evidence="2" id="KW-1185">Reference proteome</keyword>
<dbReference type="Gene3D" id="1.10.3210.10">
    <property type="entry name" value="Hypothetical protein af1432"/>
    <property type="match status" value="1"/>
</dbReference>
<evidence type="ECO:0000313" key="1">
    <source>
        <dbReference type="EMBL" id="MDR5655225.1"/>
    </source>
</evidence>
<comment type="caution">
    <text evidence="1">The sequence shown here is derived from an EMBL/GenBank/DDBJ whole genome shotgun (WGS) entry which is preliminary data.</text>
</comment>
<proteinExistence type="predicted"/>
<dbReference type="SUPFAM" id="SSF109604">
    <property type="entry name" value="HD-domain/PDEase-like"/>
    <property type="match status" value="1"/>
</dbReference>
<accession>A0ABU1FEC9</accession>
<organism evidence="1 2">
    <name type="scientific">Ruixingdingia sedimenti</name>
    <dbReference type="NCBI Taxonomy" id="3073604"/>
    <lineage>
        <taxon>Bacteria</taxon>
        <taxon>Pseudomonadati</taxon>
        <taxon>Pseudomonadota</taxon>
        <taxon>Alphaproteobacteria</taxon>
        <taxon>Rhodobacterales</taxon>
        <taxon>Paracoccaceae</taxon>
        <taxon>Ruixingdingia</taxon>
    </lineage>
</organism>
<dbReference type="EMBL" id="JAVKPH010000054">
    <property type="protein sequence ID" value="MDR5655225.1"/>
    <property type="molecule type" value="Genomic_DNA"/>
</dbReference>
<evidence type="ECO:0008006" key="3">
    <source>
        <dbReference type="Google" id="ProtNLM"/>
    </source>
</evidence>
<name>A0ABU1FEC9_9RHOB</name>
<reference evidence="1 2" key="1">
    <citation type="submission" date="2023-09" db="EMBL/GenBank/DDBJ databases">
        <title>Xinfangfangia sedmenti sp. nov., isolated the sedment.</title>
        <authorList>
            <person name="Xu L."/>
        </authorList>
    </citation>
    <scope>NUCLEOTIDE SEQUENCE [LARGE SCALE GENOMIC DNA]</scope>
    <source>
        <strain evidence="1 2">LG-4</strain>
    </source>
</reference>